<evidence type="ECO:0000256" key="1">
    <source>
        <dbReference type="SAM" id="MobiDB-lite"/>
    </source>
</evidence>
<organism evidence="2 3">
    <name type="scientific">Thalictrum thalictroides</name>
    <name type="common">Rue-anemone</name>
    <name type="synonym">Anemone thalictroides</name>
    <dbReference type="NCBI Taxonomy" id="46969"/>
    <lineage>
        <taxon>Eukaryota</taxon>
        <taxon>Viridiplantae</taxon>
        <taxon>Streptophyta</taxon>
        <taxon>Embryophyta</taxon>
        <taxon>Tracheophyta</taxon>
        <taxon>Spermatophyta</taxon>
        <taxon>Magnoliopsida</taxon>
        <taxon>Ranunculales</taxon>
        <taxon>Ranunculaceae</taxon>
        <taxon>Thalictroideae</taxon>
        <taxon>Thalictrum</taxon>
    </lineage>
</organism>
<evidence type="ECO:0000313" key="2">
    <source>
        <dbReference type="EMBL" id="KAF5206797.1"/>
    </source>
</evidence>
<comment type="caution">
    <text evidence="2">The sequence shown here is derived from an EMBL/GenBank/DDBJ whole genome shotgun (WGS) entry which is preliminary data.</text>
</comment>
<gene>
    <name evidence="2" type="ORF">FRX31_003621</name>
</gene>
<keyword evidence="3" id="KW-1185">Reference proteome</keyword>
<dbReference type="EMBL" id="JABWDY010002263">
    <property type="protein sequence ID" value="KAF5206797.1"/>
    <property type="molecule type" value="Genomic_DNA"/>
</dbReference>
<name>A0A7J6XCS8_THATH</name>
<reference evidence="2 3" key="1">
    <citation type="submission" date="2020-06" db="EMBL/GenBank/DDBJ databases">
        <title>Transcriptomic and genomic resources for Thalictrum thalictroides and T. hernandezii: Facilitating candidate gene discovery in an emerging model plant lineage.</title>
        <authorList>
            <person name="Arias T."/>
            <person name="Riano-Pachon D.M."/>
            <person name="Di Stilio V.S."/>
        </authorList>
    </citation>
    <scope>NUCLEOTIDE SEQUENCE [LARGE SCALE GENOMIC DNA]</scope>
    <source>
        <strain evidence="3">cv. WT478/WT964</strain>
        <tissue evidence="2">Leaves</tissue>
    </source>
</reference>
<dbReference type="OrthoDB" id="1904536at2759"/>
<sequence length="183" mass="20638">MRKNLQFLSLTSYKKENGDLDVKLEHPIKASQTTKDLYSNVTVPSEFVENPRCKVKDEEESAVFVTYKKENGDLDVKLEHPIKASQTTKDLYSNVIVPSEFLENPRCKVKVVSDYEPVEANAEDTAYEGSDENDDNSIKRELSDFDLQAQVSDKQVTGLPLSRKYGSYDSLSTEANDQLENGS</sequence>
<dbReference type="Proteomes" id="UP000554482">
    <property type="component" value="Unassembled WGS sequence"/>
</dbReference>
<feature type="region of interest" description="Disordered" evidence="1">
    <location>
        <begin position="156"/>
        <end position="183"/>
    </location>
</feature>
<dbReference type="AlphaFoldDB" id="A0A7J6XCS8"/>
<evidence type="ECO:0000313" key="3">
    <source>
        <dbReference type="Proteomes" id="UP000554482"/>
    </source>
</evidence>
<accession>A0A7J6XCS8</accession>
<proteinExistence type="predicted"/>
<protein>
    <submittedName>
        <fullName evidence="2">Uncharacterized protein</fullName>
    </submittedName>
</protein>
<feature type="compositionally biased region" description="Polar residues" evidence="1">
    <location>
        <begin position="169"/>
        <end position="183"/>
    </location>
</feature>